<dbReference type="RefSeq" id="WP_397218184.1">
    <property type="nucleotide sequence ID" value="NZ_JBGFSN010000012.1"/>
</dbReference>
<organism evidence="2 3">
    <name type="scientific">Pantoea osteomyelitidis</name>
    <dbReference type="NCBI Taxonomy" id="3230026"/>
    <lineage>
        <taxon>Bacteria</taxon>
        <taxon>Pseudomonadati</taxon>
        <taxon>Pseudomonadota</taxon>
        <taxon>Gammaproteobacteria</taxon>
        <taxon>Enterobacterales</taxon>
        <taxon>Erwiniaceae</taxon>
        <taxon>Pantoea</taxon>
    </lineage>
</organism>
<dbReference type="Pfam" id="PF16289">
    <property type="entry name" value="PIN_12"/>
    <property type="match status" value="1"/>
</dbReference>
<evidence type="ECO:0000259" key="1">
    <source>
        <dbReference type="Pfam" id="PF16289"/>
    </source>
</evidence>
<keyword evidence="3" id="KW-1185">Reference proteome</keyword>
<protein>
    <submittedName>
        <fullName evidence="2">PIN domain-containing protein</fullName>
    </submittedName>
</protein>
<comment type="caution">
    <text evidence="2">The sequence shown here is derived from an EMBL/GenBank/DDBJ whole genome shotgun (WGS) entry which is preliminary data.</text>
</comment>
<feature type="domain" description="DUF4935" evidence="1">
    <location>
        <begin position="8"/>
        <end position="175"/>
    </location>
</feature>
<accession>A0ABW7Q124</accession>
<dbReference type="InterPro" id="IPR032557">
    <property type="entry name" value="DUF4935"/>
</dbReference>
<sequence>MELETRLIFIDTSAYEKKKLQFGLFALARLERLVTEGKPQLLITDVVRSEIETHLKKFAHDAVTEHRKFRTSGSFLCIADEVTGGGLFTNFTAEAVFSEAIRKFRALVDNGYTKNVSVERVDPRQVFAAYFTGDPPFHRESKKSEFPEAFSLAAIDALARARIHKVYVVSGDGDMAAVADANDNFFYLHFRP</sequence>
<dbReference type="Proteomes" id="UP001611251">
    <property type="component" value="Unassembled WGS sequence"/>
</dbReference>
<evidence type="ECO:0000313" key="3">
    <source>
        <dbReference type="Proteomes" id="UP001611251"/>
    </source>
</evidence>
<reference evidence="2 3" key="1">
    <citation type="submission" date="2024-08" db="EMBL/GenBank/DDBJ databases">
        <title>Pantoea ronii - a newly identified human opportunistic pathogen.</title>
        <authorList>
            <person name="Keidar-Friedman D."/>
            <person name="Sorek N."/>
            <person name="Leshin-Carmel D."/>
            <person name="Tsur A."/>
            <person name="Amsalem M."/>
            <person name="Tolkach D."/>
            <person name="Brosh-Nissimov T."/>
        </authorList>
    </citation>
    <scope>NUCLEOTIDE SEQUENCE [LARGE SCALE GENOMIC DNA]</scope>
    <source>
        <strain evidence="2 3">AA23256</strain>
    </source>
</reference>
<evidence type="ECO:0000313" key="2">
    <source>
        <dbReference type="EMBL" id="MFH8136287.1"/>
    </source>
</evidence>
<name>A0ABW7Q124_9GAMM</name>
<dbReference type="EMBL" id="JBGFSN010000012">
    <property type="protein sequence ID" value="MFH8136287.1"/>
    <property type="molecule type" value="Genomic_DNA"/>
</dbReference>
<gene>
    <name evidence="2" type="ORF">ABU178_19260</name>
</gene>
<proteinExistence type="predicted"/>